<dbReference type="KEGG" id="tet:TTHERM_00929490"/>
<feature type="region of interest" description="Disordered" evidence="2">
    <location>
        <begin position="43"/>
        <end position="70"/>
    </location>
</feature>
<dbReference type="HOGENOM" id="CLU_1196959_0_0_1"/>
<protein>
    <submittedName>
        <fullName evidence="3">Uncharacterized protein</fullName>
    </submittedName>
</protein>
<sequence length="232" mass="27709">MSEQNYIDIKNPQSINGQDQFDITSPPKTDLLKDQLIIPTKSCRQQKLDSKKEEVEEENKSSFINEETYKQSFEDNTNEEIELLELKSENENEKLLFMQRQKTQSSGDDFPFANDSFSKDKTFFDRNTQCVGQFSNTQDFQQNDIDYQSQYPIQHDLIQYDQNYENQNEYENIKPQTEAPQSLEYQSEGTDLYYDNNIHQKIYQIRINIKNYKTQIEKPNNKFIQEKKFKSF</sequence>
<keyword evidence="4" id="KW-1185">Reference proteome</keyword>
<gene>
    <name evidence="3" type="ORF">TTHERM_00929490</name>
</gene>
<feature type="region of interest" description="Disordered" evidence="2">
    <location>
        <begin position="1"/>
        <end position="27"/>
    </location>
</feature>
<dbReference type="EMBL" id="GG662368">
    <property type="protein sequence ID" value="EAS05467.1"/>
    <property type="molecule type" value="Genomic_DNA"/>
</dbReference>
<evidence type="ECO:0000256" key="2">
    <source>
        <dbReference type="SAM" id="MobiDB-lite"/>
    </source>
</evidence>
<feature type="coiled-coil region" evidence="1">
    <location>
        <begin position="74"/>
        <end position="101"/>
    </location>
</feature>
<accession>Q24CJ3</accession>
<proteinExistence type="predicted"/>
<reference evidence="4" key="1">
    <citation type="journal article" date="2006" name="PLoS Biol.">
        <title>Macronuclear genome sequence of the ciliate Tetrahymena thermophila, a model eukaryote.</title>
        <authorList>
            <person name="Eisen J.A."/>
            <person name="Coyne R.S."/>
            <person name="Wu M."/>
            <person name="Wu D."/>
            <person name="Thiagarajan M."/>
            <person name="Wortman J.R."/>
            <person name="Badger J.H."/>
            <person name="Ren Q."/>
            <person name="Amedeo P."/>
            <person name="Jones K.M."/>
            <person name="Tallon L.J."/>
            <person name="Delcher A.L."/>
            <person name="Salzberg S.L."/>
            <person name="Silva J.C."/>
            <person name="Haas B.J."/>
            <person name="Majoros W.H."/>
            <person name="Farzad M."/>
            <person name="Carlton J.M."/>
            <person name="Smith R.K. Jr."/>
            <person name="Garg J."/>
            <person name="Pearlman R.E."/>
            <person name="Karrer K.M."/>
            <person name="Sun L."/>
            <person name="Manning G."/>
            <person name="Elde N.C."/>
            <person name="Turkewitz A.P."/>
            <person name="Asai D.J."/>
            <person name="Wilkes D.E."/>
            <person name="Wang Y."/>
            <person name="Cai H."/>
            <person name="Collins K."/>
            <person name="Stewart B.A."/>
            <person name="Lee S.R."/>
            <person name="Wilamowska K."/>
            <person name="Weinberg Z."/>
            <person name="Ruzzo W.L."/>
            <person name="Wloga D."/>
            <person name="Gaertig J."/>
            <person name="Frankel J."/>
            <person name="Tsao C.-C."/>
            <person name="Gorovsky M.A."/>
            <person name="Keeling P.J."/>
            <person name="Waller R.F."/>
            <person name="Patron N.J."/>
            <person name="Cherry J.M."/>
            <person name="Stover N.A."/>
            <person name="Krieger C.J."/>
            <person name="del Toro C."/>
            <person name="Ryder H.F."/>
            <person name="Williamson S.C."/>
            <person name="Barbeau R.A."/>
            <person name="Hamilton E.P."/>
            <person name="Orias E."/>
        </authorList>
    </citation>
    <scope>NUCLEOTIDE SEQUENCE [LARGE SCALE GENOMIC DNA]</scope>
    <source>
        <strain evidence="4">SB210</strain>
    </source>
</reference>
<keyword evidence="1" id="KW-0175">Coiled coil</keyword>
<dbReference type="InParanoid" id="Q24CJ3"/>
<name>Q24CJ3_TETTS</name>
<dbReference type="Proteomes" id="UP000009168">
    <property type="component" value="Unassembled WGS sequence"/>
</dbReference>
<dbReference type="RefSeq" id="XP_001025712.1">
    <property type="nucleotide sequence ID" value="XM_001025712.1"/>
</dbReference>
<evidence type="ECO:0000313" key="3">
    <source>
        <dbReference type="EMBL" id="EAS05467.1"/>
    </source>
</evidence>
<dbReference type="AlphaFoldDB" id="Q24CJ3"/>
<dbReference type="GeneID" id="7824341"/>
<evidence type="ECO:0000256" key="1">
    <source>
        <dbReference type="SAM" id="Coils"/>
    </source>
</evidence>
<organism evidence="3 4">
    <name type="scientific">Tetrahymena thermophila (strain SB210)</name>
    <dbReference type="NCBI Taxonomy" id="312017"/>
    <lineage>
        <taxon>Eukaryota</taxon>
        <taxon>Sar</taxon>
        <taxon>Alveolata</taxon>
        <taxon>Ciliophora</taxon>
        <taxon>Intramacronucleata</taxon>
        <taxon>Oligohymenophorea</taxon>
        <taxon>Hymenostomatida</taxon>
        <taxon>Tetrahymenina</taxon>
        <taxon>Tetrahymenidae</taxon>
        <taxon>Tetrahymena</taxon>
    </lineage>
</organism>
<evidence type="ECO:0000313" key="4">
    <source>
        <dbReference type="Proteomes" id="UP000009168"/>
    </source>
</evidence>
<feature type="compositionally biased region" description="Basic and acidic residues" evidence="2">
    <location>
        <begin position="46"/>
        <end position="60"/>
    </location>
</feature>